<accession>A0A7W9LZ36</accession>
<dbReference type="AlphaFoldDB" id="A0A7W9LZ36"/>
<comment type="caution">
    <text evidence="2">The sequence shown here is derived from an EMBL/GenBank/DDBJ whole genome shotgun (WGS) entry which is preliminary data.</text>
</comment>
<dbReference type="PANTHER" id="PTHR12126:SF11">
    <property type="entry name" value="NADH DEHYDROGENASE [UBIQUINONE] 1 ALPHA SUBCOMPLEX SUBUNIT 9, MITOCHONDRIAL"/>
    <property type="match status" value="1"/>
</dbReference>
<evidence type="ECO:0000313" key="3">
    <source>
        <dbReference type="Proteomes" id="UP000552097"/>
    </source>
</evidence>
<dbReference type="Pfam" id="PF13460">
    <property type="entry name" value="NAD_binding_10"/>
    <property type="match status" value="1"/>
</dbReference>
<sequence>MGILVTGGTGLLGCKVVERLKRDGHEVRGMSRRSQPSPGWVVADLRSGRGVREAAAGMDVIVHCATAFGRGAEAAIAGRVVDAAERVGAHLVYVSIVGVDRVPLPYYQGKLAAERLIERSGRPHTILRATQFHDLLRVLFAGAARSPVMPVPALRFQPVDAGDVAHRLADLAVGEPLGRATDFAGPQVRDARDLAGAFLRATGRRRLMLPVRAPGRTFRAYRAGGHLAPEHADGTVTFEDYLAAHPDPWATSYRGMRS</sequence>
<proteinExistence type="predicted"/>
<dbReference type="EMBL" id="JACHMO010000001">
    <property type="protein sequence ID" value="MBB5801505.1"/>
    <property type="molecule type" value="Genomic_DNA"/>
</dbReference>
<dbReference type="PANTHER" id="PTHR12126">
    <property type="entry name" value="NADH-UBIQUINONE OXIDOREDUCTASE 39 KDA SUBUNIT-RELATED"/>
    <property type="match status" value="1"/>
</dbReference>
<evidence type="ECO:0000313" key="2">
    <source>
        <dbReference type="EMBL" id="MBB5801505.1"/>
    </source>
</evidence>
<protein>
    <submittedName>
        <fullName evidence="2">Uncharacterized protein YbjT (DUF2867 family)</fullName>
    </submittedName>
</protein>
<evidence type="ECO:0000259" key="1">
    <source>
        <dbReference type="Pfam" id="PF13460"/>
    </source>
</evidence>
<keyword evidence="3" id="KW-1185">Reference proteome</keyword>
<dbReference type="Proteomes" id="UP000552097">
    <property type="component" value="Unassembled WGS sequence"/>
</dbReference>
<dbReference type="InterPro" id="IPR016040">
    <property type="entry name" value="NAD(P)-bd_dom"/>
</dbReference>
<dbReference type="InterPro" id="IPR036291">
    <property type="entry name" value="NAD(P)-bd_dom_sf"/>
</dbReference>
<organism evidence="2 3">
    <name type="scientific">Saccharothrix ecbatanensis</name>
    <dbReference type="NCBI Taxonomy" id="1105145"/>
    <lineage>
        <taxon>Bacteria</taxon>
        <taxon>Bacillati</taxon>
        <taxon>Actinomycetota</taxon>
        <taxon>Actinomycetes</taxon>
        <taxon>Pseudonocardiales</taxon>
        <taxon>Pseudonocardiaceae</taxon>
        <taxon>Saccharothrix</taxon>
    </lineage>
</organism>
<dbReference type="InterPro" id="IPR051207">
    <property type="entry name" value="ComplexI_NDUFA9_subunit"/>
</dbReference>
<gene>
    <name evidence="2" type="ORF">F4560_001273</name>
</gene>
<name>A0A7W9LZ36_9PSEU</name>
<dbReference type="GO" id="GO:0044877">
    <property type="term" value="F:protein-containing complex binding"/>
    <property type="evidence" value="ECO:0007669"/>
    <property type="project" value="TreeGrafter"/>
</dbReference>
<feature type="domain" description="NAD(P)-binding" evidence="1">
    <location>
        <begin position="7"/>
        <end position="134"/>
    </location>
</feature>
<reference evidence="2 3" key="1">
    <citation type="submission" date="2020-08" db="EMBL/GenBank/DDBJ databases">
        <title>Sequencing the genomes of 1000 actinobacteria strains.</title>
        <authorList>
            <person name="Klenk H.-P."/>
        </authorList>
    </citation>
    <scope>NUCLEOTIDE SEQUENCE [LARGE SCALE GENOMIC DNA]</scope>
    <source>
        <strain evidence="2 3">DSM 45486</strain>
    </source>
</reference>
<dbReference type="RefSeq" id="WP_184917422.1">
    <property type="nucleotide sequence ID" value="NZ_JACHMO010000001.1"/>
</dbReference>
<dbReference type="SUPFAM" id="SSF51735">
    <property type="entry name" value="NAD(P)-binding Rossmann-fold domains"/>
    <property type="match status" value="1"/>
</dbReference>
<dbReference type="Gene3D" id="3.40.50.720">
    <property type="entry name" value="NAD(P)-binding Rossmann-like Domain"/>
    <property type="match status" value="1"/>
</dbReference>